<evidence type="ECO:0000256" key="6">
    <source>
        <dbReference type="SAM" id="SignalP"/>
    </source>
</evidence>
<dbReference type="EMBL" id="VFOZ01000001">
    <property type="protein sequence ID" value="TQL99118.1"/>
    <property type="molecule type" value="Genomic_DNA"/>
</dbReference>
<keyword evidence="4 5" id="KW-0326">Glycosidase</keyword>
<evidence type="ECO:0000256" key="1">
    <source>
        <dbReference type="ARBA" id="ARBA00009743"/>
    </source>
</evidence>
<comment type="caution">
    <text evidence="8">The sequence shown here is derived from an EMBL/GenBank/DDBJ whole genome shotgun (WGS) entry which is preliminary data.</text>
</comment>
<comment type="similarity">
    <text evidence="1 5">Belongs to the glycosyl hydrolase 27 family.</text>
</comment>
<dbReference type="PANTHER" id="PTHR11452:SF75">
    <property type="entry name" value="ALPHA-GALACTOSIDASE MEL1"/>
    <property type="match status" value="1"/>
</dbReference>
<sequence>MRMPPLACLAAGALLVGLMAAPAEATTVEPTTAVAATATAAAAPATATAHKPSAINDLARTPYLGWNTYYGLGSTYDYDTIKSVTDSLVSRGLKAAGYRYVWLDGGWWSGTRDGQGAITVDAKQWPSGMKAVADYIHSRGFKAGIYTDAGKDGCGGTAQGSYGHYQQDVDQFASWGYDAVKVDFCGGTNMHLVPADAYGQFRDALLANSSHRPMLFNICNPFTPGAAGPGDPPPERSVYNSYSFGPTTGNSWRTDTDVGFVHSVQWSDVLRNMDHDAAHPEAAGPGHWNDPDYLGPELGMTAGQARAQFTMWSVLAAPLIVGSDVRSLSQDTIDMLTNRDVLAVDQDKLGVQGTKIASQGSGDVWVRRLANGDRAVALLNRGGTPLTIATSASAAGLGHASQYTLDDLWSHTRTESAGTIRATVPPGSAVLYRVSTGAHPGLAPSTTLGAPTVPATPGWTGELALPGKATDVTAGFTNDGRTPVTDAKLSLEAPSGWTGAGQAPGGGTLPTGRTLTARWQLTAPAGTLPGRYALTVKVAYKWGGKHTEQRTAQLMVQVPSIPPGGYGYLSDQPWLDASSGWQVPAPDASVGGNPIAMGGTSYDRGLGVASPSAVDYYLGGNCTRLTGTVGIDDAVNAVGPQGGTASFTVKADGQSRYESGNVDRTATHDFSADLTGVQVLSLQVGDAGDGGYNDRADWAGLKLTCGTAPAAPWPSFATPSSATATTAHDGYPASAAIDGRQATIWHDEFSPQAPLPQSITVDLGQVRGVDGLTYQPRLDAGTTGTITGYQVEVSSDGSAFTKVADGQWNDDKELKWAAFTSAQARYVRLTATSGNGGYASAAEIRLRQG</sequence>
<dbReference type="InterPro" id="IPR038637">
    <property type="entry name" value="NPCBM_sf"/>
</dbReference>
<dbReference type="Pfam" id="PF00754">
    <property type="entry name" value="F5_F8_type_C"/>
    <property type="match status" value="1"/>
</dbReference>
<dbReference type="InterPro" id="IPR017853">
    <property type="entry name" value="GH"/>
</dbReference>
<dbReference type="SMART" id="SM00776">
    <property type="entry name" value="NPCBM"/>
    <property type="match status" value="1"/>
</dbReference>
<proteinExistence type="inferred from homology"/>
<dbReference type="GO" id="GO:0005975">
    <property type="term" value="P:carbohydrate metabolic process"/>
    <property type="evidence" value="ECO:0007669"/>
    <property type="project" value="InterPro"/>
</dbReference>
<keyword evidence="2 6" id="KW-0732">Signal</keyword>
<feature type="domain" description="F5/8 type C" evidence="7">
    <location>
        <begin position="705"/>
        <end position="849"/>
    </location>
</feature>
<dbReference type="RefSeq" id="WP_141957679.1">
    <property type="nucleotide sequence ID" value="NZ_VFOZ01000001.1"/>
</dbReference>
<dbReference type="Gene3D" id="2.60.40.10">
    <property type="entry name" value="Immunoglobulins"/>
    <property type="match status" value="1"/>
</dbReference>
<dbReference type="Gene3D" id="2.60.120.1060">
    <property type="entry name" value="NPCBM/NEW2 domain"/>
    <property type="match status" value="1"/>
</dbReference>
<dbReference type="Pfam" id="PF17801">
    <property type="entry name" value="Melibiase_C"/>
    <property type="match status" value="1"/>
</dbReference>
<dbReference type="GO" id="GO:0004557">
    <property type="term" value="F:alpha-galactosidase activity"/>
    <property type="evidence" value="ECO:0007669"/>
    <property type="project" value="UniProtKB-EC"/>
</dbReference>
<evidence type="ECO:0000256" key="3">
    <source>
        <dbReference type="ARBA" id="ARBA00022801"/>
    </source>
</evidence>
<dbReference type="InterPro" id="IPR013780">
    <property type="entry name" value="Glyco_hydro_b"/>
</dbReference>
<dbReference type="Gene3D" id="3.20.20.70">
    <property type="entry name" value="Aldolase class I"/>
    <property type="match status" value="1"/>
</dbReference>
<dbReference type="InterPro" id="IPR041233">
    <property type="entry name" value="Melibiase_C"/>
</dbReference>
<dbReference type="InterPro" id="IPR002241">
    <property type="entry name" value="Glyco_hydro_27"/>
</dbReference>
<dbReference type="AlphaFoldDB" id="A0A543CPT3"/>
<organism evidence="8 9">
    <name type="scientific">Actinoallomurus bryophytorum</name>
    <dbReference type="NCBI Taxonomy" id="1490222"/>
    <lineage>
        <taxon>Bacteria</taxon>
        <taxon>Bacillati</taxon>
        <taxon>Actinomycetota</taxon>
        <taxon>Actinomycetes</taxon>
        <taxon>Streptosporangiales</taxon>
        <taxon>Thermomonosporaceae</taxon>
        <taxon>Actinoallomurus</taxon>
    </lineage>
</organism>
<dbReference type="OrthoDB" id="9807519at2"/>
<dbReference type="Gene3D" id="2.60.40.1180">
    <property type="entry name" value="Golgi alpha-mannosidase II"/>
    <property type="match status" value="1"/>
</dbReference>
<dbReference type="Gene3D" id="2.60.120.260">
    <property type="entry name" value="Galactose-binding domain-like"/>
    <property type="match status" value="1"/>
</dbReference>
<dbReference type="PRINTS" id="PR00740">
    <property type="entry name" value="GLHYDRLASE27"/>
</dbReference>
<dbReference type="EC" id="3.2.1.22" evidence="5"/>
<gene>
    <name evidence="8" type="ORF">FB559_4774</name>
</gene>
<evidence type="ECO:0000313" key="9">
    <source>
        <dbReference type="Proteomes" id="UP000316096"/>
    </source>
</evidence>
<dbReference type="Pfam" id="PF08305">
    <property type="entry name" value="NPCBM"/>
    <property type="match status" value="1"/>
</dbReference>
<keyword evidence="3 5" id="KW-0378">Hydrolase</keyword>
<dbReference type="InterPro" id="IPR013783">
    <property type="entry name" value="Ig-like_fold"/>
</dbReference>
<dbReference type="CDD" id="cd14792">
    <property type="entry name" value="GH27"/>
    <property type="match status" value="1"/>
</dbReference>
<dbReference type="InterPro" id="IPR013222">
    <property type="entry name" value="Glyco_hyd_98_carb-bd"/>
</dbReference>
<evidence type="ECO:0000256" key="4">
    <source>
        <dbReference type="ARBA" id="ARBA00023295"/>
    </source>
</evidence>
<dbReference type="SUPFAM" id="SSF49785">
    <property type="entry name" value="Galactose-binding domain-like"/>
    <property type="match status" value="2"/>
</dbReference>
<dbReference type="SUPFAM" id="SSF51011">
    <property type="entry name" value="Glycosyl hydrolase domain"/>
    <property type="match status" value="1"/>
</dbReference>
<evidence type="ECO:0000256" key="2">
    <source>
        <dbReference type="ARBA" id="ARBA00022729"/>
    </source>
</evidence>
<protein>
    <recommendedName>
        <fullName evidence="5">Alpha-galactosidase</fullName>
        <ecNumber evidence="5">3.2.1.22</ecNumber>
    </recommendedName>
    <alternativeName>
        <fullName evidence="5">Melibiase</fullName>
    </alternativeName>
</protein>
<dbReference type="Pfam" id="PF10633">
    <property type="entry name" value="NPCBM_assoc"/>
    <property type="match status" value="1"/>
</dbReference>
<dbReference type="SUPFAM" id="SSF51445">
    <property type="entry name" value="(Trans)glycosidases"/>
    <property type="match status" value="1"/>
</dbReference>
<dbReference type="InterPro" id="IPR013785">
    <property type="entry name" value="Aldolase_TIM"/>
</dbReference>
<keyword evidence="5" id="KW-1015">Disulfide bond</keyword>
<name>A0A543CPT3_9ACTN</name>
<dbReference type="InterPro" id="IPR008979">
    <property type="entry name" value="Galactose-bd-like_sf"/>
</dbReference>
<comment type="catalytic activity">
    <reaction evidence="5">
        <text>Hydrolysis of terminal, non-reducing alpha-D-galactose residues in alpha-D-galactosides, including galactose oligosaccharides, galactomannans and galactolipids.</text>
        <dbReference type="EC" id="3.2.1.22"/>
    </reaction>
</comment>
<dbReference type="PROSITE" id="PS50022">
    <property type="entry name" value="FA58C_3"/>
    <property type="match status" value="1"/>
</dbReference>
<dbReference type="Pfam" id="PF16499">
    <property type="entry name" value="Melibiase_2"/>
    <property type="match status" value="1"/>
</dbReference>
<feature type="chain" id="PRO_5021697942" description="Alpha-galactosidase" evidence="6">
    <location>
        <begin position="26"/>
        <end position="849"/>
    </location>
</feature>
<reference evidence="8 9" key="1">
    <citation type="submission" date="2019-06" db="EMBL/GenBank/DDBJ databases">
        <title>Sequencing the genomes of 1000 actinobacteria strains.</title>
        <authorList>
            <person name="Klenk H.-P."/>
        </authorList>
    </citation>
    <scope>NUCLEOTIDE SEQUENCE [LARGE SCALE GENOMIC DNA]</scope>
    <source>
        <strain evidence="8 9">DSM 102200</strain>
    </source>
</reference>
<dbReference type="InterPro" id="IPR018905">
    <property type="entry name" value="A-galactase_NEW3"/>
</dbReference>
<accession>A0A543CPT3</accession>
<keyword evidence="9" id="KW-1185">Reference proteome</keyword>
<evidence type="ECO:0000259" key="7">
    <source>
        <dbReference type="PROSITE" id="PS50022"/>
    </source>
</evidence>
<dbReference type="PANTHER" id="PTHR11452">
    <property type="entry name" value="ALPHA-GALACTOSIDASE/ALPHA-N-ACETYLGALACTOSAMINIDASE"/>
    <property type="match status" value="1"/>
</dbReference>
<feature type="signal peptide" evidence="6">
    <location>
        <begin position="1"/>
        <end position="25"/>
    </location>
</feature>
<evidence type="ECO:0000313" key="8">
    <source>
        <dbReference type="EMBL" id="TQL99118.1"/>
    </source>
</evidence>
<evidence type="ECO:0000256" key="5">
    <source>
        <dbReference type="RuleBase" id="RU361168"/>
    </source>
</evidence>
<dbReference type="Proteomes" id="UP000316096">
    <property type="component" value="Unassembled WGS sequence"/>
</dbReference>
<dbReference type="InterPro" id="IPR000421">
    <property type="entry name" value="FA58C"/>
</dbReference>